<evidence type="ECO:0000256" key="1">
    <source>
        <dbReference type="SAM" id="Coils"/>
    </source>
</evidence>
<feature type="region of interest" description="Disordered" evidence="2">
    <location>
        <begin position="138"/>
        <end position="157"/>
    </location>
</feature>
<feature type="compositionally biased region" description="Low complexity" evidence="2">
    <location>
        <begin position="143"/>
        <end position="157"/>
    </location>
</feature>
<protein>
    <recommendedName>
        <fullName evidence="3">Transcription activator GCR1-like domain-containing protein</fullName>
    </recommendedName>
</protein>
<proteinExistence type="predicted"/>
<evidence type="ECO:0000259" key="3">
    <source>
        <dbReference type="Pfam" id="PF12550"/>
    </source>
</evidence>
<dbReference type="Proteomes" id="UP000646827">
    <property type="component" value="Unassembled WGS sequence"/>
</dbReference>
<dbReference type="InterPro" id="IPR038279">
    <property type="entry name" value="Ndc10_dom2_sf"/>
</dbReference>
<evidence type="ECO:0000313" key="4">
    <source>
        <dbReference type="EMBL" id="KAG2216141.1"/>
    </source>
</evidence>
<accession>A0A8H7VAK2</accession>
<reference evidence="4 5" key="1">
    <citation type="submission" date="2020-12" db="EMBL/GenBank/DDBJ databases">
        <title>Metabolic potential, ecology and presence of endohyphal bacteria is reflected in genomic diversity of Mucoromycotina.</title>
        <authorList>
            <person name="Muszewska A."/>
            <person name="Okrasinska A."/>
            <person name="Steczkiewicz K."/>
            <person name="Drgas O."/>
            <person name="Orlowska M."/>
            <person name="Perlinska-Lenart U."/>
            <person name="Aleksandrzak-Piekarczyk T."/>
            <person name="Szatraj K."/>
            <person name="Zielenkiewicz U."/>
            <person name="Pilsyk S."/>
            <person name="Malc E."/>
            <person name="Mieczkowski P."/>
            <person name="Kruszewska J.S."/>
            <person name="Biernat P."/>
            <person name="Pawlowska J."/>
        </authorList>
    </citation>
    <scope>NUCLEOTIDE SEQUENCE [LARGE SCALE GENOMIC DNA]</scope>
    <source>
        <strain evidence="4 5">CBS 142.35</strain>
    </source>
</reference>
<evidence type="ECO:0000256" key="2">
    <source>
        <dbReference type="SAM" id="MobiDB-lite"/>
    </source>
</evidence>
<keyword evidence="1" id="KW-0175">Coiled coil</keyword>
<dbReference type="OrthoDB" id="428577at2759"/>
<dbReference type="Pfam" id="PF12550">
    <property type="entry name" value="GCR1_C"/>
    <property type="match status" value="1"/>
</dbReference>
<dbReference type="GO" id="GO:0000978">
    <property type="term" value="F:RNA polymerase II cis-regulatory region sequence-specific DNA binding"/>
    <property type="evidence" value="ECO:0007669"/>
    <property type="project" value="TreeGrafter"/>
</dbReference>
<evidence type="ECO:0000313" key="5">
    <source>
        <dbReference type="Proteomes" id="UP000646827"/>
    </source>
</evidence>
<dbReference type="EMBL" id="JAEPRB010000449">
    <property type="protein sequence ID" value="KAG2216141.1"/>
    <property type="molecule type" value="Genomic_DNA"/>
</dbReference>
<organism evidence="4 5">
    <name type="scientific">Circinella minor</name>
    <dbReference type="NCBI Taxonomy" id="1195481"/>
    <lineage>
        <taxon>Eukaryota</taxon>
        <taxon>Fungi</taxon>
        <taxon>Fungi incertae sedis</taxon>
        <taxon>Mucoromycota</taxon>
        <taxon>Mucoromycotina</taxon>
        <taxon>Mucoromycetes</taxon>
        <taxon>Mucorales</taxon>
        <taxon>Lichtheimiaceae</taxon>
        <taxon>Circinella</taxon>
    </lineage>
</organism>
<dbReference type="AlphaFoldDB" id="A0A8H7VAK2"/>
<gene>
    <name evidence="4" type="ORF">INT45_002562</name>
</gene>
<dbReference type="GO" id="GO:0060963">
    <property type="term" value="P:positive regulation of ribosomal protein gene transcription by RNA polymerase II"/>
    <property type="evidence" value="ECO:0007669"/>
    <property type="project" value="TreeGrafter"/>
</dbReference>
<dbReference type="InterPro" id="IPR052146">
    <property type="entry name" value="HOT1"/>
</dbReference>
<dbReference type="PANTHER" id="PTHR37784:SF2">
    <property type="entry name" value="HIGH-OSMOLARITY-INDUCED TRANSCRIPTION PROTEIN 1"/>
    <property type="match status" value="1"/>
</dbReference>
<name>A0A8H7VAK2_9FUNG</name>
<comment type="caution">
    <text evidence="4">The sequence shown here is derived from an EMBL/GenBank/DDBJ whole genome shotgun (WGS) entry which is preliminary data.</text>
</comment>
<keyword evidence="5" id="KW-1185">Reference proteome</keyword>
<dbReference type="Gene3D" id="1.10.443.20">
    <property type="entry name" value="Centromere DNA-binding protein complex CBF3 subunit, domain 2"/>
    <property type="match status" value="1"/>
</dbReference>
<dbReference type="InterPro" id="IPR022210">
    <property type="entry name" value="TF_GCR1-like"/>
</dbReference>
<sequence length="259" mass="29505">MFERGAVQKDLAGPNFLVLLKYLCIVFLQDSVVLKQQHPTHFLWSYAIFDNPLYKQYEIDLSSQLVTSLRNISGDIDGIKNTINNLNASQQAGFANVTEAVNGIFSNSLYLSRTPTNFHEQGMITTAGEVAQDSSDHIFADDSPSLPSSSLSSSSPPQYTLNRKFCTVTDVWREYDHGVVGNPSVRSLEDKYKTKWRKNSTESRFFSRRKIIYEEVKRIANDRHISFSDAAQVLEDTRRDLKISIDKLTKKISEQHKEQ</sequence>
<feature type="coiled-coil region" evidence="1">
    <location>
        <begin position="231"/>
        <end position="258"/>
    </location>
</feature>
<dbReference type="PANTHER" id="PTHR37784">
    <property type="entry name" value="PROTEIN MSN1"/>
    <property type="match status" value="1"/>
</dbReference>
<feature type="domain" description="Transcription activator GCR1-like" evidence="3">
    <location>
        <begin position="159"/>
        <end position="238"/>
    </location>
</feature>
<dbReference type="GO" id="GO:0000981">
    <property type="term" value="F:DNA-binding transcription factor activity, RNA polymerase II-specific"/>
    <property type="evidence" value="ECO:0007669"/>
    <property type="project" value="TreeGrafter"/>
</dbReference>